<name>A0A444UJV1_ACIRT</name>
<dbReference type="AlphaFoldDB" id="A0A444UJV1"/>
<keyword evidence="4" id="KW-0963">Cytoplasm</keyword>
<feature type="domain" description="RWD" evidence="6">
    <location>
        <begin position="16"/>
        <end position="93"/>
    </location>
</feature>
<dbReference type="InterPro" id="IPR016135">
    <property type="entry name" value="UBQ-conjugating_enzyme/RWD"/>
</dbReference>
<dbReference type="Gene3D" id="3.10.110.10">
    <property type="entry name" value="Ubiquitin Conjugating Enzyme"/>
    <property type="match status" value="1"/>
</dbReference>
<comment type="subcellular location">
    <subcellularLocation>
        <location evidence="2">Cytoplasm</location>
    </subcellularLocation>
    <subcellularLocation>
        <location evidence="1">Nucleus</location>
    </subcellularLocation>
</comment>
<dbReference type="GO" id="GO:0005737">
    <property type="term" value="C:cytoplasm"/>
    <property type="evidence" value="ECO:0007669"/>
    <property type="project" value="UniProtKB-SubCell"/>
</dbReference>
<keyword evidence="8" id="KW-1185">Reference proteome</keyword>
<evidence type="ECO:0000313" key="8">
    <source>
        <dbReference type="Proteomes" id="UP000289886"/>
    </source>
</evidence>
<evidence type="ECO:0000256" key="4">
    <source>
        <dbReference type="ARBA" id="ARBA00022490"/>
    </source>
</evidence>
<gene>
    <name evidence="7" type="ORF">EOD39_4086</name>
</gene>
<dbReference type="GO" id="GO:1902073">
    <property type="term" value="P:positive regulation of hypoxia-inducible factor-1alpha signaling pathway"/>
    <property type="evidence" value="ECO:0007669"/>
    <property type="project" value="InterPro"/>
</dbReference>
<dbReference type="EMBL" id="SCEB01214414">
    <property type="protein sequence ID" value="RXM35466.1"/>
    <property type="molecule type" value="Genomic_DNA"/>
</dbReference>
<dbReference type="GO" id="GO:0033235">
    <property type="term" value="P:positive regulation of protein sumoylation"/>
    <property type="evidence" value="ECO:0007669"/>
    <property type="project" value="InterPro"/>
</dbReference>
<dbReference type="GO" id="GO:0005634">
    <property type="term" value="C:nucleus"/>
    <property type="evidence" value="ECO:0007669"/>
    <property type="project" value="UniProtKB-SubCell"/>
</dbReference>
<dbReference type="InterPro" id="IPR006575">
    <property type="entry name" value="RWD_dom"/>
</dbReference>
<dbReference type="Proteomes" id="UP000289886">
    <property type="component" value="Unassembled WGS sequence"/>
</dbReference>
<organism evidence="7 8">
    <name type="scientific">Acipenser ruthenus</name>
    <name type="common">Sterlet sturgeon</name>
    <dbReference type="NCBI Taxonomy" id="7906"/>
    <lineage>
        <taxon>Eukaryota</taxon>
        <taxon>Metazoa</taxon>
        <taxon>Chordata</taxon>
        <taxon>Craniata</taxon>
        <taxon>Vertebrata</taxon>
        <taxon>Euteleostomi</taxon>
        <taxon>Actinopterygii</taxon>
        <taxon>Chondrostei</taxon>
        <taxon>Acipenseriformes</taxon>
        <taxon>Acipenseridae</taxon>
        <taxon>Acipenser</taxon>
    </lineage>
</organism>
<dbReference type="Pfam" id="PF05773">
    <property type="entry name" value="RWD"/>
    <property type="match status" value="1"/>
</dbReference>
<dbReference type="SUPFAM" id="SSF54495">
    <property type="entry name" value="UBC-like"/>
    <property type="match status" value="1"/>
</dbReference>
<evidence type="ECO:0000256" key="1">
    <source>
        <dbReference type="ARBA" id="ARBA00004123"/>
    </source>
</evidence>
<protein>
    <recommendedName>
        <fullName evidence="3">RWD domain-containing protein 3</fullName>
    </recommendedName>
</protein>
<dbReference type="PANTHER" id="PTHR15628:SF1">
    <property type="entry name" value="RWD DOMAIN-CONTAINING PROTEIN 3"/>
    <property type="match status" value="1"/>
</dbReference>
<evidence type="ECO:0000256" key="5">
    <source>
        <dbReference type="ARBA" id="ARBA00023242"/>
    </source>
</evidence>
<reference evidence="7 8" key="1">
    <citation type="submission" date="2019-01" db="EMBL/GenBank/DDBJ databases">
        <title>Draft Genome and Complete Hox-Cluster Characterization of the Sterlet Sturgeon (Acipenser ruthenus).</title>
        <authorList>
            <person name="Wei Q."/>
        </authorList>
    </citation>
    <scope>NUCLEOTIDE SEQUENCE [LARGE SCALE GENOMIC DNA]</scope>
    <source>
        <strain evidence="7">WHYD16114868_AA</strain>
        <tissue evidence="7">Blood</tissue>
    </source>
</reference>
<sequence>MPVINGRSSRLNAETEGLTFRIQITVDGYTGKLLLKLIFHLPLDYPSSLPDVSVISEELTRKQCIDIKLGLLKKATLVSEPMVHKLRLWLQQNFMTVTEQSDYRLLQKTLKVDVDSSGKKCKEKMMSVLWEMQLPCGCKQ</sequence>
<accession>A0A444UJV1</accession>
<evidence type="ECO:0000259" key="6">
    <source>
        <dbReference type="Pfam" id="PF05773"/>
    </source>
</evidence>
<evidence type="ECO:0000256" key="3">
    <source>
        <dbReference type="ARBA" id="ARBA00015444"/>
    </source>
</evidence>
<comment type="caution">
    <text evidence="7">The sequence shown here is derived from an EMBL/GenBank/DDBJ whole genome shotgun (WGS) entry which is preliminary data.</text>
</comment>
<dbReference type="PANTHER" id="PTHR15628">
    <property type="entry name" value="RWD DOMAIN-CONTAINING PROTEIN 3"/>
    <property type="match status" value="1"/>
</dbReference>
<proteinExistence type="predicted"/>
<evidence type="ECO:0000313" key="7">
    <source>
        <dbReference type="EMBL" id="RXM35466.1"/>
    </source>
</evidence>
<dbReference type="InterPro" id="IPR038840">
    <property type="entry name" value="RWDD3"/>
</dbReference>
<keyword evidence="5" id="KW-0539">Nucleus</keyword>
<evidence type="ECO:0000256" key="2">
    <source>
        <dbReference type="ARBA" id="ARBA00004496"/>
    </source>
</evidence>